<dbReference type="EMBL" id="LUFC02000038">
    <property type="protein sequence ID" value="KAF4503128.1"/>
    <property type="molecule type" value="Genomic_DNA"/>
</dbReference>
<evidence type="ECO:0000313" key="4">
    <source>
        <dbReference type="Proteomes" id="UP000737391"/>
    </source>
</evidence>
<feature type="compositionally biased region" description="Basic and acidic residues" evidence="1">
    <location>
        <begin position="579"/>
        <end position="589"/>
    </location>
</feature>
<feature type="region of interest" description="Disordered" evidence="1">
    <location>
        <begin position="571"/>
        <end position="591"/>
    </location>
</feature>
<gene>
    <name evidence="3" type="ORF">FAGAP_683</name>
</gene>
<proteinExistence type="predicted"/>
<protein>
    <recommendedName>
        <fullName evidence="2">Gfd2/YDR514C-like C-terminal domain-containing protein</fullName>
    </recommendedName>
</protein>
<evidence type="ECO:0000256" key="1">
    <source>
        <dbReference type="SAM" id="MobiDB-lite"/>
    </source>
</evidence>
<feature type="domain" description="Gfd2/YDR514C-like C-terminal" evidence="2">
    <location>
        <begin position="30"/>
        <end position="194"/>
    </location>
</feature>
<dbReference type="InterPro" id="IPR048519">
    <property type="entry name" value="Gfd2/YDR514C-like_C"/>
</dbReference>
<evidence type="ECO:0000259" key="2">
    <source>
        <dbReference type="Pfam" id="PF21762"/>
    </source>
</evidence>
<reference evidence="3" key="1">
    <citation type="submission" date="2020-01" db="EMBL/GenBank/DDBJ databases">
        <title>Identification and distribution of gene clusters putatively required for synthesis of sphingolipid metabolism inhibitors in phylogenetically diverse species of the filamentous fungus Fusarium.</title>
        <authorList>
            <person name="Kim H.-S."/>
            <person name="Busman M."/>
            <person name="Brown D.W."/>
            <person name="Divon H."/>
            <person name="Uhlig S."/>
            <person name="Proctor R.H."/>
        </authorList>
    </citation>
    <scope>NUCLEOTIDE SEQUENCE</scope>
    <source>
        <strain evidence="3">NRRL 31653</strain>
    </source>
</reference>
<dbReference type="OrthoDB" id="5953249at2759"/>
<sequence length="604" mass="69389">MPDTDYIFISLDFHHICGKEPGVSLDGPSSRHDPIIEAGIAYLDMRDVLYDRGKGVIPGDRGSSWFKYMTPLHYIVEEFENQDISDQSPYLFAFGRSRGVQEKDLAYRLYRVSAALKKKNRRKDEVEQGRLRQLILLTFDAEPIKTALSQLGLDWLAQPSVQIWDLKKERQFETRLQQPAVFEHVLERLGIRFEDTRFGKLSSCSGNASVFMIQMILAFFYRDESQKALFEDRRPLKWLRYTWIIKHIITVTDNRVAYKNIAHNKVINDKSTDDKMADNKMAGEKASDNKSTEKITPEKKATEGENIEETSTNTETTDAYHSDGVSAEDEVVKLSVIRQHLSVEMPDLFFNVFSKEGLGLPSQYHYPSAYDWLKKIVLKFHNKGDKADDDDECTRSLTTLQFSCRQEGDVEQDAAEPCTHRIMFDCAHSSELAVKLPGALSAAGWEVSPDFLLRYRINGRVPPKCWRCTIQGHLDCWTIEARQITGYERLWAMCGPLHGIEEDDFGILTRAKIFTDKLEEKVTENVKVLSRLLRQTPEPSYSDKDKDGGGIFGRDLEYYISEFDYFVEIEDDENGESDSMEKEDGHDVDYELPLLKVTPPTPQR</sequence>
<feature type="compositionally biased region" description="Basic and acidic residues" evidence="1">
    <location>
        <begin position="272"/>
        <end position="303"/>
    </location>
</feature>
<dbReference type="AlphaFoldDB" id="A0A9P5BJP3"/>
<keyword evidence="4" id="KW-1185">Reference proteome</keyword>
<comment type="caution">
    <text evidence="3">The sequence shown here is derived from an EMBL/GenBank/DDBJ whole genome shotgun (WGS) entry which is preliminary data.</text>
</comment>
<evidence type="ECO:0000313" key="3">
    <source>
        <dbReference type="EMBL" id="KAF4503128.1"/>
    </source>
</evidence>
<dbReference type="Proteomes" id="UP000737391">
    <property type="component" value="Unassembled WGS sequence"/>
</dbReference>
<accession>A0A9P5BJP3</accession>
<organism evidence="3 4">
    <name type="scientific">Fusarium agapanthi</name>
    <dbReference type="NCBI Taxonomy" id="1803897"/>
    <lineage>
        <taxon>Eukaryota</taxon>
        <taxon>Fungi</taxon>
        <taxon>Dikarya</taxon>
        <taxon>Ascomycota</taxon>
        <taxon>Pezizomycotina</taxon>
        <taxon>Sordariomycetes</taxon>
        <taxon>Hypocreomycetidae</taxon>
        <taxon>Hypocreales</taxon>
        <taxon>Nectriaceae</taxon>
        <taxon>Fusarium</taxon>
        <taxon>Fusarium fujikuroi species complex</taxon>
    </lineage>
</organism>
<feature type="region of interest" description="Disordered" evidence="1">
    <location>
        <begin position="272"/>
        <end position="324"/>
    </location>
</feature>
<dbReference type="Pfam" id="PF21762">
    <property type="entry name" value="DEDDh_C"/>
    <property type="match status" value="1"/>
</dbReference>
<name>A0A9P5BJP3_9HYPO</name>